<feature type="signal peptide" evidence="1">
    <location>
        <begin position="1"/>
        <end position="20"/>
    </location>
</feature>
<reference evidence="2" key="1">
    <citation type="submission" date="2020-10" db="EMBL/GenBank/DDBJ databases">
        <authorList>
            <person name="Gilroy R."/>
        </authorList>
    </citation>
    <scope>NUCLEOTIDE SEQUENCE</scope>
    <source>
        <strain evidence="2">ChiGjej3B3-5194</strain>
    </source>
</reference>
<comment type="caution">
    <text evidence="2">The sequence shown here is derived from an EMBL/GenBank/DDBJ whole genome shotgun (WGS) entry which is preliminary data.</text>
</comment>
<dbReference type="AlphaFoldDB" id="A0A9D1JW35"/>
<accession>A0A9D1JW35</accession>
<name>A0A9D1JW35_9PROT</name>
<evidence type="ECO:0000256" key="1">
    <source>
        <dbReference type="SAM" id="SignalP"/>
    </source>
</evidence>
<proteinExistence type="predicted"/>
<reference evidence="2" key="2">
    <citation type="journal article" date="2021" name="PeerJ">
        <title>Extensive microbial diversity within the chicken gut microbiome revealed by metagenomics and culture.</title>
        <authorList>
            <person name="Gilroy R."/>
            <person name="Ravi A."/>
            <person name="Getino M."/>
            <person name="Pursley I."/>
            <person name="Horton D.L."/>
            <person name="Alikhan N.F."/>
            <person name="Baker D."/>
            <person name="Gharbi K."/>
            <person name="Hall N."/>
            <person name="Watson M."/>
            <person name="Adriaenssens E.M."/>
            <person name="Foster-Nyarko E."/>
            <person name="Jarju S."/>
            <person name="Secka A."/>
            <person name="Antonio M."/>
            <person name="Oren A."/>
            <person name="Chaudhuri R.R."/>
            <person name="La Ragione R."/>
            <person name="Hildebrand F."/>
            <person name="Pallen M.J."/>
        </authorList>
    </citation>
    <scope>NUCLEOTIDE SEQUENCE</scope>
    <source>
        <strain evidence="2">ChiGjej3B3-5194</strain>
    </source>
</reference>
<protein>
    <submittedName>
        <fullName evidence="2">Uncharacterized protein</fullName>
    </submittedName>
</protein>
<evidence type="ECO:0000313" key="2">
    <source>
        <dbReference type="EMBL" id="HIS70872.1"/>
    </source>
</evidence>
<dbReference type="EMBL" id="DVJI01000011">
    <property type="protein sequence ID" value="HIS70872.1"/>
    <property type="molecule type" value="Genomic_DNA"/>
</dbReference>
<organism evidence="2 3">
    <name type="scientific">Candidatus Enterousia intestinigallinarum</name>
    <dbReference type="NCBI Taxonomy" id="2840790"/>
    <lineage>
        <taxon>Bacteria</taxon>
        <taxon>Pseudomonadati</taxon>
        <taxon>Pseudomonadota</taxon>
        <taxon>Alphaproteobacteria</taxon>
        <taxon>Candidatus Enterousia</taxon>
    </lineage>
</organism>
<keyword evidence="1" id="KW-0732">Signal</keyword>
<feature type="chain" id="PRO_5038669478" evidence="1">
    <location>
        <begin position="21"/>
        <end position="88"/>
    </location>
</feature>
<sequence length="88" mass="9118">MKRILFFTACGLVIMRGANAACTVTGTVYSSCKPGYYLSSNNCIACPNGGTSADKNSGGITDCYLPSGTTGSDSTGNFTYTADCHYSN</sequence>
<gene>
    <name evidence="2" type="ORF">IAD02_02680</name>
</gene>
<evidence type="ECO:0000313" key="3">
    <source>
        <dbReference type="Proteomes" id="UP000886742"/>
    </source>
</evidence>
<dbReference type="Proteomes" id="UP000886742">
    <property type="component" value="Unassembled WGS sequence"/>
</dbReference>